<organism evidence="2 3">
    <name type="scientific">Marinitenerispora sediminis</name>
    <dbReference type="NCBI Taxonomy" id="1931232"/>
    <lineage>
        <taxon>Bacteria</taxon>
        <taxon>Bacillati</taxon>
        <taxon>Actinomycetota</taxon>
        <taxon>Actinomycetes</taxon>
        <taxon>Streptosporangiales</taxon>
        <taxon>Nocardiopsidaceae</taxon>
        <taxon>Marinitenerispora</taxon>
    </lineage>
</organism>
<sequence length="125" mass="13326">MAGMDAVYLSQTAAWDALTLAALLGPRVRGSDWEPPALRPIPAIPSHSPPTPSPRSELANYRSILDPQGKAGIVDTVVAGDDAAVAREFRRYADAGVTERVVIPAGGPAERRRTLDLLRETRGEA</sequence>
<evidence type="ECO:0000313" key="3">
    <source>
        <dbReference type="Proteomes" id="UP000253318"/>
    </source>
</evidence>
<proteinExistence type="predicted"/>
<gene>
    <name evidence="2" type="ORF">DEF24_22890</name>
</gene>
<evidence type="ECO:0000313" key="2">
    <source>
        <dbReference type="EMBL" id="RCV51652.1"/>
    </source>
</evidence>
<dbReference type="Proteomes" id="UP000253318">
    <property type="component" value="Unassembled WGS sequence"/>
</dbReference>
<feature type="compositionally biased region" description="Pro residues" evidence="1">
    <location>
        <begin position="37"/>
        <end position="53"/>
    </location>
</feature>
<name>A0A368T3C4_9ACTN</name>
<reference evidence="2 3" key="1">
    <citation type="submission" date="2018-04" db="EMBL/GenBank/DDBJ databases">
        <title>Novel actinobacteria from marine sediment.</title>
        <authorList>
            <person name="Ng Z.Y."/>
            <person name="Tan G.Y.A."/>
        </authorList>
    </citation>
    <scope>NUCLEOTIDE SEQUENCE [LARGE SCALE GENOMIC DNA]</scope>
    <source>
        <strain evidence="2 3">TPS81</strain>
    </source>
</reference>
<protein>
    <recommendedName>
        <fullName evidence="4">Luciferase-like domain-containing protein</fullName>
    </recommendedName>
</protein>
<comment type="caution">
    <text evidence="2">The sequence shown here is derived from an EMBL/GenBank/DDBJ whole genome shotgun (WGS) entry which is preliminary data.</text>
</comment>
<feature type="region of interest" description="Disordered" evidence="1">
    <location>
        <begin position="34"/>
        <end position="58"/>
    </location>
</feature>
<evidence type="ECO:0008006" key="4">
    <source>
        <dbReference type="Google" id="ProtNLM"/>
    </source>
</evidence>
<dbReference type="RefSeq" id="WP_114398953.1">
    <property type="nucleotide sequence ID" value="NZ_QEIM01000098.1"/>
</dbReference>
<dbReference type="InterPro" id="IPR036661">
    <property type="entry name" value="Luciferase-like_sf"/>
</dbReference>
<dbReference type="AlphaFoldDB" id="A0A368T3C4"/>
<dbReference type="GO" id="GO:0016705">
    <property type="term" value="F:oxidoreductase activity, acting on paired donors, with incorporation or reduction of molecular oxygen"/>
    <property type="evidence" value="ECO:0007669"/>
    <property type="project" value="InterPro"/>
</dbReference>
<accession>A0A368T3C4</accession>
<keyword evidence="3" id="KW-1185">Reference proteome</keyword>
<dbReference type="SUPFAM" id="SSF51679">
    <property type="entry name" value="Bacterial luciferase-like"/>
    <property type="match status" value="1"/>
</dbReference>
<dbReference type="EMBL" id="QEIN01000243">
    <property type="protein sequence ID" value="RCV51652.1"/>
    <property type="molecule type" value="Genomic_DNA"/>
</dbReference>
<evidence type="ECO:0000256" key="1">
    <source>
        <dbReference type="SAM" id="MobiDB-lite"/>
    </source>
</evidence>